<proteinExistence type="predicted"/>
<protein>
    <submittedName>
        <fullName evidence="2">FAD/NAD(P)-binding protein</fullName>
    </submittedName>
</protein>
<dbReference type="InterPro" id="IPR036188">
    <property type="entry name" value="FAD/NAD-bd_sf"/>
</dbReference>
<reference evidence="2 3" key="1">
    <citation type="submission" date="2020-05" db="EMBL/GenBank/DDBJ databases">
        <title>Nakamurella sp. DB0629 isolated from air conditioner.</title>
        <authorList>
            <person name="Kim D.H."/>
            <person name="Kim D.-U."/>
        </authorList>
    </citation>
    <scope>NUCLEOTIDE SEQUENCE [LARGE SCALE GENOMIC DNA]</scope>
    <source>
        <strain evidence="2 3">DB0629</strain>
    </source>
</reference>
<dbReference type="EMBL" id="JABEND010000011">
    <property type="protein sequence ID" value="NNG37257.1"/>
    <property type="molecule type" value="Genomic_DNA"/>
</dbReference>
<keyword evidence="3" id="KW-1185">Reference proteome</keyword>
<dbReference type="AlphaFoldDB" id="A0A849ABE1"/>
<dbReference type="Pfam" id="PF13454">
    <property type="entry name" value="NAD_binding_9"/>
    <property type="match status" value="1"/>
</dbReference>
<dbReference type="SUPFAM" id="SSF51905">
    <property type="entry name" value="FAD/NAD(P)-binding domain"/>
    <property type="match status" value="1"/>
</dbReference>
<evidence type="ECO:0000259" key="1">
    <source>
        <dbReference type="Pfam" id="PF13454"/>
    </source>
</evidence>
<organism evidence="2 3">
    <name type="scientific">Nakamurella aerolata</name>
    <dbReference type="NCBI Taxonomy" id="1656892"/>
    <lineage>
        <taxon>Bacteria</taxon>
        <taxon>Bacillati</taxon>
        <taxon>Actinomycetota</taxon>
        <taxon>Actinomycetes</taxon>
        <taxon>Nakamurellales</taxon>
        <taxon>Nakamurellaceae</taxon>
        <taxon>Nakamurella</taxon>
    </lineage>
</organism>
<dbReference type="RefSeq" id="WP_171200951.1">
    <property type="nucleotide sequence ID" value="NZ_JABEND010000011.1"/>
</dbReference>
<evidence type="ECO:0000313" key="3">
    <source>
        <dbReference type="Proteomes" id="UP000562984"/>
    </source>
</evidence>
<dbReference type="InterPro" id="IPR038732">
    <property type="entry name" value="HpyO/CreE_NAD-binding"/>
</dbReference>
<name>A0A849ABE1_9ACTN</name>
<dbReference type="Proteomes" id="UP000562984">
    <property type="component" value="Unassembled WGS sequence"/>
</dbReference>
<dbReference type="PANTHER" id="PTHR40254">
    <property type="entry name" value="BLR0577 PROTEIN"/>
    <property type="match status" value="1"/>
</dbReference>
<gene>
    <name evidence="2" type="ORF">HKD39_16410</name>
</gene>
<dbReference type="InterPro" id="IPR052189">
    <property type="entry name" value="L-asp_N-monooxygenase_NS-form"/>
</dbReference>
<dbReference type="PANTHER" id="PTHR40254:SF1">
    <property type="entry name" value="BLR0577 PROTEIN"/>
    <property type="match status" value="1"/>
</dbReference>
<accession>A0A849ABE1</accession>
<feature type="domain" description="FAD-dependent urate hydroxylase HpyO/Asp monooxygenase CreE-like FAD/NAD(P)-binding" evidence="1">
    <location>
        <begin position="10"/>
        <end position="185"/>
    </location>
</feature>
<sequence>MPDAAAPVVVFVGGGPRVTSLLERLSANASAAGSGPMKVHVVDPHPPGAGRIWRQRQSRLLWMNSVAGDVTLFTDESVTIEGPHRPGPTLAEWIAGAGRTLLAAHGIDPSTTALGGNDFVPREVAGHYLAWAFDRAAAALPPGSRVYRHTDSAVAVTDDVEGRQRIRLAGGACLAADLVVLAQGYLDRTPEPAEQVLADHAVRVGARNVPPGYTADLDLSGLGAGQPVLVRGFGLAFIDLMVLLTQGRGGRFDTRSDGTLAYRRSGAEPRLIVGSRRGVPYHAKLGYQLPATGPSLPEYLPSPGSFAPDGYDYRRDIAPLVAAELRAAHYRRLFDAHPERCSGRWSELRAALEAGAAGSADQLRRQVPDPRDRFDLDRLNRPLAGRRWAGAGVEQAVRQHIRADLARRADPRFSPDRAVFDRLLTVHGTLAAMAAAGALTADDRVRHVEGEFHSLFSFLASGPPPRRLSELLALNEAGVVRFAGPDLQITPVDAGFRADSPASPTSWTAATLVDARLPRTEASAVTDPLLRGLLADGELAHGNGKLLADVRARAVRADGTAHPRRYLLGPSVAGSAGSAGFARPGFNAPSLRQNDAVARDLLSQLREITDRRARPRAVALAGSR</sequence>
<evidence type="ECO:0000313" key="2">
    <source>
        <dbReference type="EMBL" id="NNG37257.1"/>
    </source>
</evidence>
<comment type="caution">
    <text evidence="2">The sequence shown here is derived from an EMBL/GenBank/DDBJ whole genome shotgun (WGS) entry which is preliminary data.</text>
</comment>